<dbReference type="Pfam" id="PF00800">
    <property type="entry name" value="PDT"/>
    <property type="match status" value="1"/>
</dbReference>
<feature type="binding site" evidence="18">
    <location>
        <position position="49"/>
    </location>
    <ligand>
        <name>substrate</name>
    </ligand>
</feature>
<dbReference type="InterPro" id="IPR045865">
    <property type="entry name" value="ACT-like_dom_sf"/>
</dbReference>
<dbReference type="CDD" id="cd13630">
    <property type="entry name" value="PBP2_PDT_1"/>
    <property type="match status" value="1"/>
</dbReference>
<dbReference type="UniPathway" id="UPA00121">
    <property type="reaction ID" value="UER00345"/>
</dbReference>
<evidence type="ECO:0000256" key="9">
    <source>
        <dbReference type="ARBA" id="ARBA00022605"/>
    </source>
</evidence>
<evidence type="ECO:0000256" key="1">
    <source>
        <dbReference type="ARBA" id="ARBA00000824"/>
    </source>
</evidence>
<keyword evidence="8" id="KW-0963">Cytoplasm</keyword>
<comment type="catalytic activity">
    <reaction evidence="1">
        <text>chorismate = prephenate</text>
        <dbReference type="Rhea" id="RHEA:13897"/>
        <dbReference type="ChEBI" id="CHEBI:29748"/>
        <dbReference type="ChEBI" id="CHEBI:29934"/>
        <dbReference type="EC" id="5.4.99.5"/>
    </reaction>
</comment>
<dbReference type="SUPFAM" id="SSF48600">
    <property type="entry name" value="Chorismate mutase II"/>
    <property type="match status" value="1"/>
</dbReference>
<dbReference type="GO" id="GO:0004106">
    <property type="term" value="F:chorismate mutase activity"/>
    <property type="evidence" value="ECO:0007669"/>
    <property type="project" value="UniProtKB-EC"/>
</dbReference>
<dbReference type="EMBL" id="CM001377">
    <property type="protein sequence ID" value="EHM10749.1"/>
    <property type="molecule type" value="Genomic_DNA"/>
</dbReference>
<feature type="binding site" evidence="18">
    <location>
        <position position="79"/>
    </location>
    <ligand>
        <name>substrate</name>
    </ligand>
</feature>
<evidence type="ECO:0000256" key="5">
    <source>
        <dbReference type="ARBA" id="ARBA00004817"/>
    </source>
</evidence>
<dbReference type="GO" id="GO:0046417">
    <property type="term" value="P:chorismate metabolic process"/>
    <property type="evidence" value="ECO:0007669"/>
    <property type="project" value="InterPro"/>
</dbReference>
<dbReference type="EC" id="4.2.1.51" evidence="6"/>
<evidence type="ECO:0000256" key="14">
    <source>
        <dbReference type="ARBA" id="ARBA00023268"/>
    </source>
</evidence>
<evidence type="ECO:0000256" key="8">
    <source>
        <dbReference type="ARBA" id="ARBA00022490"/>
    </source>
</evidence>
<dbReference type="PANTHER" id="PTHR21022">
    <property type="entry name" value="PREPHENATE DEHYDRATASE P PROTEIN"/>
    <property type="match status" value="1"/>
</dbReference>
<evidence type="ECO:0000313" key="23">
    <source>
        <dbReference type="EMBL" id="EHM10749.1"/>
    </source>
</evidence>
<dbReference type="eggNOG" id="COG0077">
    <property type="taxonomic scope" value="Bacteria"/>
</dbReference>
<evidence type="ECO:0000256" key="6">
    <source>
        <dbReference type="ARBA" id="ARBA00013147"/>
    </source>
</evidence>
<reference evidence="23 24" key="1">
    <citation type="submission" date="2011-10" db="EMBL/GenBank/DDBJ databases">
        <title>The Noncontiguous Finished genome of Thermanaerovibrio velox DSM 12556.</title>
        <authorList>
            <consortium name="US DOE Joint Genome Institute (JGI-PGF)"/>
            <person name="Lucas S."/>
            <person name="Copeland A."/>
            <person name="Lapidus A."/>
            <person name="Glavina del Rio T."/>
            <person name="Dalin E."/>
            <person name="Tice H."/>
            <person name="Bruce D."/>
            <person name="Goodwin L."/>
            <person name="Pitluck S."/>
            <person name="Peters L."/>
            <person name="Mikhailova N."/>
            <person name="Teshima H."/>
            <person name="Kyrpides N."/>
            <person name="Mavromatis K."/>
            <person name="Ivanova N."/>
            <person name="Markowitz V."/>
            <person name="Cheng J.-F."/>
            <person name="Hugenholtz P."/>
            <person name="Woyke T."/>
            <person name="Wu D."/>
            <person name="Spring S."/>
            <person name="Brambilla E.-M."/>
            <person name="Klenk H.-P."/>
            <person name="Eisen J.A."/>
        </authorList>
    </citation>
    <scope>NUCLEOTIDE SEQUENCE [LARGE SCALE GENOMIC DNA]</scope>
    <source>
        <strain evidence="23 24">DSM 12556</strain>
    </source>
</reference>
<evidence type="ECO:0000256" key="3">
    <source>
        <dbReference type="ARBA" id="ARBA00004496"/>
    </source>
</evidence>
<evidence type="ECO:0000256" key="12">
    <source>
        <dbReference type="ARBA" id="ARBA00023235"/>
    </source>
</evidence>
<feature type="domain" description="Prephenate dehydratase" evidence="21">
    <location>
        <begin position="87"/>
        <end position="263"/>
    </location>
</feature>
<evidence type="ECO:0000256" key="15">
    <source>
        <dbReference type="ARBA" id="ARBA00031175"/>
    </source>
</evidence>
<dbReference type="Gene3D" id="1.20.59.10">
    <property type="entry name" value="Chorismate mutase"/>
    <property type="match status" value="1"/>
</dbReference>
<comment type="subcellular location">
    <subcellularLocation>
        <location evidence="3">Cytoplasm</location>
    </subcellularLocation>
</comment>
<dbReference type="PANTHER" id="PTHR21022:SF19">
    <property type="entry name" value="PREPHENATE DEHYDRATASE-RELATED"/>
    <property type="match status" value="1"/>
</dbReference>
<evidence type="ECO:0000256" key="17">
    <source>
        <dbReference type="ARBA" id="ARBA00047848"/>
    </source>
</evidence>
<name>H0UQB1_9BACT</name>
<dbReference type="NCBIfam" id="NF008865">
    <property type="entry name" value="PRK11898.1"/>
    <property type="match status" value="1"/>
</dbReference>
<feature type="site" description="Essential for prephenate dehydratase activity" evidence="19">
    <location>
        <position position="256"/>
    </location>
</feature>
<evidence type="ECO:0000256" key="18">
    <source>
        <dbReference type="PIRSR" id="PIRSR001500-1"/>
    </source>
</evidence>
<comment type="catalytic activity">
    <reaction evidence="17">
        <text>prephenate + H(+) = 3-phenylpyruvate + CO2 + H2O</text>
        <dbReference type="Rhea" id="RHEA:21648"/>
        <dbReference type="ChEBI" id="CHEBI:15377"/>
        <dbReference type="ChEBI" id="CHEBI:15378"/>
        <dbReference type="ChEBI" id="CHEBI:16526"/>
        <dbReference type="ChEBI" id="CHEBI:18005"/>
        <dbReference type="ChEBI" id="CHEBI:29934"/>
        <dbReference type="EC" id="4.2.1.51"/>
    </reaction>
</comment>
<dbReference type="Proteomes" id="UP000005730">
    <property type="component" value="Chromosome"/>
</dbReference>
<keyword evidence="12" id="KW-0413">Isomerase</keyword>
<evidence type="ECO:0000256" key="19">
    <source>
        <dbReference type="PIRSR" id="PIRSR001500-2"/>
    </source>
</evidence>
<dbReference type="Pfam" id="PF01817">
    <property type="entry name" value="CM_2"/>
    <property type="match status" value="1"/>
</dbReference>
<feature type="binding site" evidence="18">
    <location>
        <position position="38"/>
    </location>
    <ligand>
        <name>substrate</name>
    </ligand>
</feature>
<keyword evidence="9" id="KW-0028">Amino-acid biosynthesis</keyword>
<evidence type="ECO:0000256" key="4">
    <source>
        <dbReference type="ARBA" id="ARBA00004741"/>
    </source>
</evidence>
<comment type="pathway">
    <text evidence="4">Amino-acid biosynthesis; L-phenylalanine biosynthesis; phenylpyruvate from prephenate: step 1/1.</text>
</comment>
<dbReference type="InterPro" id="IPR002912">
    <property type="entry name" value="ACT_dom"/>
</dbReference>
<comment type="pathway">
    <text evidence="5">Metabolic intermediate biosynthesis; prephenate biosynthesis; prephenate from chorismate: step 1/1.</text>
</comment>
<keyword evidence="14" id="KW-0511">Multifunctional enzyme</keyword>
<feature type="binding site" evidence="18">
    <location>
        <position position="27"/>
    </location>
    <ligand>
        <name>substrate</name>
    </ligand>
</feature>
<comment type="function">
    <text evidence="2">Catalyzes the Claisen rearrangement of chorismate to prephenate and the decarboxylation/dehydration of prephenate to phenylpyruvate.</text>
</comment>
<feature type="binding site" evidence="18">
    <location>
        <position position="83"/>
    </location>
    <ligand>
        <name>substrate</name>
    </ligand>
</feature>
<evidence type="ECO:0000256" key="16">
    <source>
        <dbReference type="ARBA" id="ARBA00031520"/>
    </source>
</evidence>
<dbReference type="InterPro" id="IPR008242">
    <property type="entry name" value="Chor_mutase/pphenate_deHydtase"/>
</dbReference>
<dbReference type="Pfam" id="PF01842">
    <property type="entry name" value="ACT"/>
    <property type="match status" value="1"/>
</dbReference>
<feature type="domain" description="Chorismate mutase" evidence="20">
    <location>
        <begin position="1"/>
        <end position="87"/>
    </location>
</feature>
<dbReference type="InterPro" id="IPR036979">
    <property type="entry name" value="CM_dom_sf"/>
</dbReference>
<evidence type="ECO:0000259" key="21">
    <source>
        <dbReference type="PROSITE" id="PS51171"/>
    </source>
</evidence>
<dbReference type="AlphaFoldDB" id="H0UQB1"/>
<dbReference type="OrthoDB" id="9802281at2"/>
<dbReference type="UniPathway" id="UPA00120">
    <property type="reaction ID" value="UER00203"/>
</dbReference>
<dbReference type="STRING" id="926567.TheveDRAFT_1631"/>
<evidence type="ECO:0000256" key="7">
    <source>
        <dbReference type="ARBA" id="ARBA00014401"/>
    </source>
</evidence>
<evidence type="ECO:0000313" key="24">
    <source>
        <dbReference type="Proteomes" id="UP000005730"/>
    </source>
</evidence>
<dbReference type="InterPro" id="IPR001086">
    <property type="entry name" value="Preph_deHydtase"/>
</dbReference>
<dbReference type="InterPro" id="IPR002701">
    <property type="entry name" value="CM_II_prokaryot"/>
</dbReference>
<proteinExistence type="predicted"/>
<dbReference type="PROSITE" id="PS51171">
    <property type="entry name" value="PREPHENATE_DEHYDR_3"/>
    <property type="match status" value="1"/>
</dbReference>
<keyword evidence="11" id="KW-0584">Phenylalanine biosynthesis</keyword>
<evidence type="ECO:0000256" key="11">
    <source>
        <dbReference type="ARBA" id="ARBA00023222"/>
    </source>
</evidence>
<dbReference type="CDD" id="cd04905">
    <property type="entry name" value="ACT_CM-PDT"/>
    <property type="match status" value="1"/>
</dbReference>
<organism evidence="23 24">
    <name type="scientific">Thermanaerovibrio velox DSM 12556</name>
    <dbReference type="NCBI Taxonomy" id="926567"/>
    <lineage>
        <taxon>Bacteria</taxon>
        <taxon>Thermotogati</taxon>
        <taxon>Synergistota</taxon>
        <taxon>Synergistia</taxon>
        <taxon>Synergistales</taxon>
        <taxon>Synergistaceae</taxon>
        <taxon>Thermanaerovibrio</taxon>
    </lineage>
</organism>
<evidence type="ECO:0000256" key="2">
    <source>
        <dbReference type="ARBA" id="ARBA00002364"/>
    </source>
</evidence>
<keyword evidence="10" id="KW-0057">Aromatic amino acid biosynthesis</keyword>
<dbReference type="InterPro" id="IPR036263">
    <property type="entry name" value="Chorismate_II_sf"/>
</dbReference>
<dbReference type="Gene3D" id="3.30.70.260">
    <property type="match status" value="1"/>
</dbReference>
<feature type="binding site" evidence="18">
    <location>
        <position position="10"/>
    </location>
    <ligand>
        <name>substrate</name>
    </ligand>
</feature>
<sequence>MDVDQVKTLRNVIDQIDRDLMELLSRRLEVAREIGAAKEGGAVYDPKREEALVKRLAGENPHLGEPLIRAVMGEIIGACRAVQGPFRVVLMGPKWSYSHEVAEKVFGSSWDPVFVRSPREALCKVAVGGGDAAVVPIENSTEGAVHSTLDGLMELKGAVWIAREARARVEHCLANQGDDLGRIRRVYSHPQAMSQCWRWLSQNLPQAELVEANSTSEGALRALDEGEAAVCGIRCAREMGFRMVIPGIQDSPLNTTRFIVVTRREEREELRYGDRTSILFTLPHRPGSLCEALGALSEHKINLMMIQSRPIPKNPFEYAFFADIDGGLGDPKVEAAVNEMAKRTSDLTVLGSYCSLEI</sequence>
<dbReference type="Gene3D" id="3.40.190.10">
    <property type="entry name" value="Periplasmic binding protein-like II"/>
    <property type="match status" value="2"/>
</dbReference>
<dbReference type="PROSITE" id="PS51168">
    <property type="entry name" value="CHORISMATE_MUT_2"/>
    <property type="match status" value="1"/>
</dbReference>
<dbReference type="GO" id="GO:0005737">
    <property type="term" value="C:cytoplasm"/>
    <property type="evidence" value="ECO:0007669"/>
    <property type="project" value="UniProtKB-SubCell"/>
</dbReference>
<dbReference type="SMART" id="SM00830">
    <property type="entry name" value="CM_2"/>
    <property type="match status" value="1"/>
</dbReference>
<gene>
    <name evidence="23" type="ORF">TheveDRAFT_1631</name>
</gene>
<keyword evidence="13" id="KW-0456">Lyase</keyword>
<keyword evidence="24" id="KW-1185">Reference proteome</keyword>
<evidence type="ECO:0000259" key="22">
    <source>
        <dbReference type="PROSITE" id="PS51671"/>
    </source>
</evidence>
<feature type="binding site" evidence="18">
    <location>
        <position position="45"/>
    </location>
    <ligand>
        <name>substrate</name>
    </ligand>
</feature>
<dbReference type="PIRSF" id="PIRSF001500">
    <property type="entry name" value="Chor_mut_pdt_Ppr"/>
    <property type="match status" value="1"/>
</dbReference>
<dbReference type="GO" id="GO:0004664">
    <property type="term" value="F:prephenate dehydratase activity"/>
    <property type="evidence" value="ECO:0007669"/>
    <property type="project" value="UniProtKB-EC"/>
</dbReference>
<evidence type="ECO:0000259" key="20">
    <source>
        <dbReference type="PROSITE" id="PS51168"/>
    </source>
</evidence>
<evidence type="ECO:0000256" key="10">
    <source>
        <dbReference type="ARBA" id="ARBA00023141"/>
    </source>
</evidence>
<dbReference type="PROSITE" id="PS51671">
    <property type="entry name" value="ACT"/>
    <property type="match status" value="1"/>
</dbReference>
<evidence type="ECO:0000256" key="13">
    <source>
        <dbReference type="ARBA" id="ARBA00023239"/>
    </source>
</evidence>
<protein>
    <recommendedName>
        <fullName evidence="7">Bifunctional chorismate mutase/prephenate dehydratase</fullName>
        <ecNumber evidence="6">4.2.1.51</ecNumber>
    </recommendedName>
    <alternativeName>
        <fullName evidence="16">Chorismate mutase-prephenate dehydratase</fullName>
    </alternativeName>
    <alternativeName>
        <fullName evidence="15">p-protein</fullName>
    </alternativeName>
</protein>
<accession>H0UQB1</accession>
<dbReference type="HOGENOM" id="CLU_035008_0_1_0"/>
<dbReference type="GO" id="GO:0009094">
    <property type="term" value="P:L-phenylalanine biosynthetic process"/>
    <property type="evidence" value="ECO:0007669"/>
    <property type="project" value="UniProtKB-UniPathway"/>
</dbReference>
<dbReference type="SUPFAM" id="SSF53850">
    <property type="entry name" value="Periplasmic binding protein-like II"/>
    <property type="match status" value="1"/>
</dbReference>
<feature type="domain" description="ACT" evidence="22">
    <location>
        <begin position="277"/>
        <end position="354"/>
    </location>
</feature>
<dbReference type="SUPFAM" id="SSF55021">
    <property type="entry name" value="ACT-like"/>
    <property type="match status" value="1"/>
</dbReference>